<evidence type="ECO:0008006" key="4">
    <source>
        <dbReference type="Google" id="ProtNLM"/>
    </source>
</evidence>
<dbReference type="KEGG" id="lpav:PLANPX_0799"/>
<dbReference type="Proteomes" id="UP000326837">
    <property type="component" value="Chromosome"/>
</dbReference>
<protein>
    <recommendedName>
        <fullName evidence="4">Carboxypeptidase regulatory-like domain-containing protein</fullName>
    </recommendedName>
</protein>
<feature type="signal peptide" evidence="1">
    <location>
        <begin position="1"/>
        <end position="16"/>
    </location>
</feature>
<evidence type="ECO:0000256" key="1">
    <source>
        <dbReference type="SAM" id="SignalP"/>
    </source>
</evidence>
<name>A0A5K7X5R2_9BACT</name>
<sequence length="134" mass="13599">MRFVSLLALIATFCWCTGCGGRSSTGNTAHLQGQVTIGGQPLPAGADGAITFRTTAGGAVTVPIAEGKYDSPATPRGAVKAYFSINKPTGKTYKSARTGTDVAETVSIVPASVSNGVEVEVSGDKADQNFDLGS</sequence>
<reference evidence="3" key="1">
    <citation type="submission" date="2019-10" db="EMBL/GenBank/DDBJ databases">
        <title>Lacipirellula parvula gen. nov., sp. nov., representing a lineage of planctomycetes widespread in freshwater anoxic habitats, and description of the family Lacipirellulaceae.</title>
        <authorList>
            <person name="Dedysh S.N."/>
            <person name="Kulichevskaya I.S."/>
            <person name="Beletsky A.V."/>
            <person name="Rakitin A.L."/>
            <person name="Mardanov A.V."/>
            <person name="Ivanova A.A."/>
            <person name="Saltykova V.X."/>
            <person name="Rijpstra W.I.C."/>
            <person name="Sinninghe Damste J.S."/>
            <person name="Ravin N.V."/>
        </authorList>
    </citation>
    <scope>NUCLEOTIDE SEQUENCE [LARGE SCALE GENOMIC DNA]</scope>
    <source>
        <strain evidence="3">PX69</strain>
    </source>
</reference>
<dbReference type="AlphaFoldDB" id="A0A5K7X5R2"/>
<keyword evidence="3" id="KW-1185">Reference proteome</keyword>
<evidence type="ECO:0000313" key="3">
    <source>
        <dbReference type="Proteomes" id="UP000326837"/>
    </source>
</evidence>
<organism evidence="2 3">
    <name type="scientific">Lacipirellula parvula</name>
    <dbReference type="NCBI Taxonomy" id="2650471"/>
    <lineage>
        <taxon>Bacteria</taxon>
        <taxon>Pseudomonadati</taxon>
        <taxon>Planctomycetota</taxon>
        <taxon>Planctomycetia</taxon>
        <taxon>Pirellulales</taxon>
        <taxon>Lacipirellulaceae</taxon>
        <taxon>Lacipirellula</taxon>
    </lineage>
</organism>
<gene>
    <name evidence="2" type="ORF">PLANPX_0799</name>
</gene>
<accession>A0A5K7X5R2</accession>
<evidence type="ECO:0000313" key="2">
    <source>
        <dbReference type="EMBL" id="BBO31187.1"/>
    </source>
</evidence>
<dbReference type="RefSeq" id="WP_152097370.1">
    <property type="nucleotide sequence ID" value="NZ_AP021861.1"/>
</dbReference>
<feature type="chain" id="PRO_5024960889" description="Carboxypeptidase regulatory-like domain-containing protein" evidence="1">
    <location>
        <begin position="17"/>
        <end position="134"/>
    </location>
</feature>
<keyword evidence="1" id="KW-0732">Signal</keyword>
<dbReference type="EMBL" id="AP021861">
    <property type="protein sequence ID" value="BBO31187.1"/>
    <property type="molecule type" value="Genomic_DNA"/>
</dbReference>
<proteinExistence type="predicted"/>